<dbReference type="InterPro" id="IPR001138">
    <property type="entry name" value="Zn2Cys6_DnaBD"/>
</dbReference>
<dbReference type="Proteomes" id="UP001610335">
    <property type="component" value="Unassembled WGS sequence"/>
</dbReference>
<dbReference type="EMBL" id="JBFXLS010000029">
    <property type="protein sequence ID" value="KAL2826671.1"/>
    <property type="molecule type" value="Genomic_DNA"/>
</dbReference>
<comment type="caution">
    <text evidence="8">The sequence shown here is derived from an EMBL/GenBank/DDBJ whole genome shotgun (WGS) entry which is preliminary data.</text>
</comment>
<dbReference type="SUPFAM" id="SSF57701">
    <property type="entry name" value="Zn2/Cys6 DNA-binding domain"/>
    <property type="match status" value="1"/>
</dbReference>
<keyword evidence="4" id="KW-0238">DNA-binding</keyword>
<keyword evidence="2" id="KW-0479">Metal-binding</keyword>
<protein>
    <submittedName>
        <fullName evidence="8">Fungal-specific transcription factor domain-containing protein</fullName>
    </submittedName>
</protein>
<evidence type="ECO:0000256" key="5">
    <source>
        <dbReference type="ARBA" id="ARBA00023163"/>
    </source>
</evidence>
<evidence type="ECO:0000256" key="1">
    <source>
        <dbReference type="ARBA" id="ARBA00004123"/>
    </source>
</evidence>
<dbReference type="Pfam" id="PF04082">
    <property type="entry name" value="Fungal_trans"/>
    <property type="match status" value="1"/>
</dbReference>
<dbReference type="InterPro" id="IPR051711">
    <property type="entry name" value="Stress_Response_Reg"/>
</dbReference>
<sequence>MQPTNPRSSTACYRCYKRKVKCSREKPCRTCRLANRDCQYPIRDRNVTVAESYLRNLEARLAHDASVPIEHPPLTPVEANVGAAAGNPLSDPLVEDPTSEVFVSGLRRLHSPTSFIGAADFSNTVGIAPSPFVEGPLVQRQAYEYYHLEYDNSNPPCSFKLPPYPYALILLDRFGVFIGHDWHWFRKESFRKRLDLTYKDPKARELKDRIWLCRLLVVFALGESYNSEPVPEIRLGDEDAMREDIPQGDGRTVRQPPGTEFFEQALTLLKVRYEDPCIDQVEALNLVAFYSYSLNRKKAAYMYAGLSVRMSNILKLHKPSPSPPVPALETEHRKRVWWTTYCIDRMTSTEMGLPPAFHIQQLEQTYPDDSTLLPSDTNEFHDAETLTTQVQLAFIHADICENMKSIRKDNTANVGDLTRPILSRLEEVRARLPLHMSFDVENGMPPAMKQMADRSLASLYQRYHQCFVLLLRPLFLKQISYLLAGDTAKAYQEDLKYLTNTCLRAARTNLKIIIDLRSCDRMTLFGFWESLHLFSSLMILSLGMSVNSRWPNSFGEKADDRNTYDTAKGLLYEMIAAGNLGSKGHGQMLSEVEGFQSGLFAAQQGGLDTMQVWDVDEWIEQLLGT</sequence>
<dbReference type="SMART" id="SM00906">
    <property type="entry name" value="Fungal_trans"/>
    <property type="match status" value="1"/>
</dbReference>
<name>A0ABR4IFY6_9EURO</name>
<evidence type="ECO:0000313" key="9">
    <source>
        <dbReference type="Proteomes" id="UP001610335"/>
    </source>
</evidence>
<dbReference type="InterPro" id="IPR007219">
    <property type="entry name" value="XnlR_reg_dom"/>
</dbReference>
<dbReference type="InterPro" id="IPR036864">
    <property type="entry name" value="Zn2-C6_fun-type_DNA-bd_sf"/>
</dbReference>
<dbReference type="SMART" id="SM00066">
    <property type="entry name" value="GAL4"/>
    <property type="match status" value="1"/>
</dbReference>
<evidence type="ECO:0000259" key="7">
    <source>
        <dbReference type="PROSITE" id="PS50048"/>
    </source>
</evidence>
<keyword evidence="6" id="KW-0539">Nucleus</keyword>
<dbReference type="Gene3D" id="4.10.240.10">
    <property type="entry name" value="Zn(2)-C6 fungal-type DNA-binding domain"/>
    <property type="match status" value="1"/>
</dbReference>
<dbReference type="PANTHER" id="PTHR47540">
    <property type="entry name" value="THIAMINE REPRESSIBLE GENES REGULATORY PROTEIN THI5"/>
    <property type="match status" value="1"/>
</dbReference>
<keyword evidence="9" id="KW-1185">Reference proteome</keyword>
<dbReference type="PANTHER" id="PTHR47540:SF6">
    <property type="entry name" value="ZN(II)2CYS6 TRANSCRIPTION FACTOR (EUROFUNG)"/>
    <property type="match status" value="1"/>
</dbReference>
<dbReference type="Pfam" id="PF00172">
    <property type="entry name" value="Zn_clus"/>
    <property type="match status" value="1"/>
</dbReference>
<gene>
    <name evidence="8" type="ORF">BDW59DRAFT_179390</name>
</gene>
<evidence type="ECO:0000313" key="8">
    <source>
        <dbReference type="EMBL" id="KAL2826671.1"/>
    </source>
</evidence>
<dbReference type="PROSITE" id="PS50048">
    <property type="entry name" value="ZN2_CY6_FUNGAL_2"/>
    <property type="match status" value="1"/>
</dbReference>
<feature type="domain" description="Zn(2)-C6 fungal-type" evidence="7">
    <location>
        <begin position="11"/>
        <end position="40"/>
    </location>
</feature>
<organism evidence="8 9">
    <name type="scientific">Aspergillus cavernicola</name>
    <dbReference type="NCBI Taxonomy" id="176166"/>
    <lineage>
        <taxon>Eukaryota</taxon>
        <taxon>Fungi</taxon>
        <taxon>Dikarya</taxon>
        <taxon>Ascomycota</taxon>
        <taxon>Pezizomycotina</taxon>
        <taxon>Eurotiomycetes</taxon>
        <taxon>Eurotiomycetidae</taxon>
        <taxon>Eurotiales</taxon>
        <taxon>Aspergillaceae</taxon>
        <taxon>Aspergillus</taxon>
        <taxon>Aspergillus subgen. Nidulantes</taxon>
    </lineage>
</organism>
<keyword evidence="5" id="KW-0804">Transcription</keyword>
<reference evidence="8 9" key="1">
    <citation type="submission" date="2024-07" db="EMBL/GenBank/DDBJ databases">
        <title>Section-level genome sequencing and comparative genomics of Aspergillus sections Usti and Cavernicolus.</title>
        <authorList>
            <consortium name="Lawrence Berkeley National Laboratory"/>
            <person name="Nybo J.L."/>
            <person name="Vesth T.C."/>
            <person name="Theobald S."/>
            <person name="Frisvad J.C."/>
            <person name="Larsen T.O."/>
            <person name="Kjaerboelling I."/>
            <person name="Rothschild-Mancinelli K."/>
            <person name="Lyhne E.K."/>
            <person name="Kogle M.E."/>
            <person name="Barry K."/>
            <person name="Clum A."/>
            <person name="Na H."/>
            <person name="Ledsgaard L."/>
            <person name="Lin J."/>
            <person name="Lipzen A."/>
            <person name="Kuo A."/>
            <person name="Riley R."/>
            <person name="Mondo S."/>
            <person name="LaButti K."/>
            <person name="Haridas S."/>
            <person name="Pangalinan J."/>
            <person name="Salamov A.A."/>
            <person name="Simmons B.A."/>
            <person name="Magnuson J.K."/>
            <person name="Chen J."/>
            <person name="Drula E."/>
            <person name="Henrissat B."/>
            <person name="Wiebenga A."/>
            <person name="Lubbers R.J."/>
            <person name="Gomes A.C."/>
            <person name="Makela M.R."/>
            <person name="Stajich J."/>
            <person name="Grigoriev I.V."/>
            <person name="Mortensen U.H."/>
            <person name="De vries R.P."/>
            <person name="Baker S.E."/>
            <person name="Andersen M.R."/>
        </authorList>
    </citation>
    <scope>NUCLEOTIDE SEQUENCE [LARGE SCALE GENOMIC DNA]</scope>
    <source>
        <strain evidence="8 9">CBS 600.67</strain>
    </source>
</reference>
<evidence type="ECO:0000256" key="3">
    <source>
        <dbReference type="ARBA" id="ARBA00023015"/>
    </source>
</evidence>
<comment type="subcellular location">
    <subcellularLocation>
        <location evidence="1">Nucleus</location>
    </subcellularLocation>
</comment>
<evidence type="ECO:0000256" key="2">
    <source>
        <dbReference type="ARBA" id="ARBA00022723"/>
    </source>
</evidence>
<accession>A0ABR4IFY6</accession>
<dbReference type="CDD" id="cd00067">
    <property type="entry name" value="GAL4"/>
    <property type="match status" value="1"/>
</dbReference>
<evidence type="ECO:0000256" key="6">
    <source>
        <dbReference type="ARBA" id="ARBA00023242"/>
    </source>
</evidence>
<evidence type="ECO:0000256" key="4">
    <source>
        <dbReference type="ARBA" id="ARBA00023125"/>
    </source>
</evidence>
<dbReference type="CDD" id="cd12148">
    <property type="entry name" value="fungal_TF_MHR"/>
    <property type="match status" value="1"/>
</dbReference>
<keyword evidence="3" id="KW-0805">Transcription regulation</keyword>
<proteinExistence type="predicted"/>